<feature type="region of interest" description="Disordered" evidence="1">
    <location>
        <begin position="1"/>
        <end position="58"/>
    </location>
</feature>
<dbReference type="Pfam" id="PF00172">
    <property type="entry name" value="Zn_clus"/>
    <property type="match status" value="1"/>
</dbReference>
<evidence type="ECO:0000259" key="2">
    <source>
        <dbReference type="PROSITE" id="PS50048"/>
    </source>
</evidence>
<dbReference type="GO" id="GO:0000981">
    <property type="term" value="F:DNA-binding transcription factor activity, RNA polymerase II-specific"/>
    <property type="evidence" value="ECO:0007669"/>
    <property type="project" value="InterPro"/>
</dbReference>
<feature type="domain" description="Zn(2)-C6 fungal-type" evidence="2">
    <location>
        <begin position="82"/>
        <end position="111"/>
    </location>
</feature>
<dbReference type="InterPro" id="IPR052783">
    <property type="entry name" value="Metabolic/Drug-Res_Regulator"/>
</dbReference>
<dbReference type="PANTHER" id="PTHR47655">
    <property type="entry name" value="QUINIC ACID UTILIZATION ACTIVATOR"/>
    <property type="match status" value="1"/>
</dbReference>
<name>A0A1E3PHD7_9ASCO</name>
<dbReference type="PANTHER" id="PTHR47655:SF3">
    <property type="entry name" value="ZN(II)2CYS6 TRANSCRIPTION FACTOR (EUROFUNG)"/>
    <property type="match status" value="1"/>
</dbReference>
<proteinExistence type="predicted"/>
<dbReference type="GO" id="GO:0008270">
    <property type="term" value="F:zinc ion binding"/>
    <property type="evidence" value="ECO:0007669"/>
    <property type="project" value="InterPro"/>
</dbReference>
<gene>
    <name evidence="3" type="ORF">NADFUDRAFT_71218</name>
</gene>
<organism evidence="3 4">
    <name type="scientific">Nadsonia fulvescens var. elongata DSM 6958</name>
    <dbReference type="NCBI Taxonomy" id="857566"/>
    <lineage>
        <taxon>Eukaryota</taxon>
        <taxon>Fungi</taxon>
        <taxon>Dikarya</taxon>
        <taxon>Ascomycota</taxon>
        <taxon>Saccharomycotina</taxon>
        <taxon>Dipodascomycetes</taxon>
        <taxon>Dipodascales</taxon>
        <taxon>Dipodascales incertae sedis</taxon>
        <taxon>Nadsonia</taxon>
    </lineage>
</organism>
<evidence type="ECO:0000313" key="3">
    <source>
        <dbReference type="EMBL" id="ODQ64833.1"/>
    </source>
</evidence>
<dbReference type="OrthoDB" id="5600212at2759"/>
<protein>
    <recommendedName>
        <fullName evidence="2">Zn(2)-C6 fungal-type domain-containing protein</fullName>
    </recommendedName>
</protein>
<dbReference type="CDD" id="cd00067">
    <property type="entry name" value="GAL4"/>
    <property type="match status" value="1"/>
</dbReference>
<feature type="compositionally biased region" description="Low complexity" evidence="1">
    <location>
        <begin position="16"/>
        <end position="37"/>
    </location>
</feature>
<dbReference type="Proteomes" id="UP000095009">
    <property type="component" value="Unassembled WGS sequence"/>
</dbReference>
<keyword evidence="4" id="KW-1185">Reference proteome</keyword>
<dbReference type="InterPro" id="IPR001138">
    <property type="entry name" value="Zn2Cys6_DnaBD"/>
</dbReference>
<dbReference type="InterPro" id="IPR036864">
    <property type="entry name" value="Zn2-C6_fun-type_DNA-bd_sf"/>
</dbReference>
<evidence type="ECO:0000256" key="1">
    <source>
        <dbReference type="SAM" id="MobiDB-lite"/>
    </source>
</evidence>
<dbReference type="PROSITE" id="PS00463">
    <property type="entry name" value="ZN2_CY6_FUNGAL_1"/>
    <property type="match status" value="1"/>
</dbReference>
<accession>A0A1E3PHD7</accession>
<feature type="compositionally biased region" description="Polar residues" evidence="1">
    <location>
        <begin position="1"/>
        <end position="15"/>
    </location>
</feature>
<evidence type="ECO:0000313" key="4">
    <source>
        <dbReference type="Proteomes" id="UP000095009"/>
    </source>
</evidence>
<reference evidence="3 4" key="1">
    <citation type="journal article" date="2016" name="Proc. Natl. Acad. Sci. U.S.A.">
        <title>Comparative genomics of biotechnologically important yeasts.</title>
        <authorList>
            <person name="Riley R."/>
            <person name="Haridas S."/>
            <person name="Wolfe K.H."/>
            <person name="Lopes M.R."/>
            <person name="Hittinger C.T."/>
            <person name="Goeker M."/>
            <person name="Salamov A.A."/>
            <person name="Wisecaver J.H."/>
            <person name="Long T.M."/>
            <person name="Calvey C.H."/>
            <person name="Aerts A.L."/>
            <person name="Barry K.W."/>
            <person name="Choi C."/>
            <person name="Clum A."/>
            <person name="Coughlan A.Y."/>
            <person name="Deshpande S."/>
            <person name="Douglass A.P."/>
            <person name="Hanson S.J."/>
            <person name="Klenk H.-P."/>
            <person name="LaButti K.M."/>
            <person name="Lapidus A."/>
            <person name="Lindquist E.A."/>
            <person name="Lipzen A.M."/>
            <person name="Meier-Kolthoff J.P."/>
            <person name="Ohm R.A."/>
            <person name="Otillar R.P."/>
            <person name="Pangilinan J.L."/>
            <person name="Peng Y."/>
            <person name="Rokas A."/>
            <person name="Rosa C.A."/>
            <person name="Scheuner C."/>
            <person name="Sibirny A.A."/>
            <person name="Slot J.C."/>
            <person name="Stielow J.B."/>
            <person name="Sun H."/>
            <person name="Kurtzman C.P."/>
            <person name="Blackwell M."/>
            <person name="Grigoriev I.V."/>
            <person name="Jeffries T.W."/>
        </authorList>
    </citation>
    <scope>NUCLEOTIDE SEQUENCE [LARGE SCALE GENOMIC DNA]</scope>
    <source>
        <strain evidence="3 4">DSM 6958</strain>
    </source>
</reference>
<sequence length="206" mass="23521">MAESRSAASTPSNGVSQLTKLKQQKQLQKLKQQQQQHSNHHHHNQTHIPPYHSQHDMHDYQDLNESDQTFMDARKHKRVGKACDSCRIKKTKCDGKKPCTKCLLDNKLCTYSEKRKPKEKQYPQGYVDLLESRLAILQKVLQSLVVRASQGHDINMYLTSCLEPASSCSSNSTCDVKNNENNSSPSTIESPIDLVSKQRRQRFTSI</sequence>
<dbReference type="STRING" id="857566.A0A1E3PHD7"/>
<dbReference type="SMART" id="SM00066">
    <property type="entry name" value="GAL4"/>
    <property type="match status" value="1"/>
</dbReference>
<dbReference type="Gene3D" id="4.10.240.10">
    <property type="entry name" value="Zn(2)-C6 fungal-type DNA-binding domain"/>
    <property type="match status" value="1"/>
</dbReference>
<dbReference type="AlphaFoldDB" id="A0A1E3PHD7"/>
<dbReference type="PROSITE" id="PS50048">
    <property type="entry name" value="ZN2_CY6_FUNGAL_2"/>
    <property type="match status" value="1"/>
</dbReference>
<dbReference type="SUPFAM" id="SSF57701">
    <property type="entry name" value="Zn2/Cys6 DNA-binding domain"/>
    <property type="match status" value="1"/>
</dbReference>
<dbReference type="EMBL" id="KV454411">
    <property type="protein sequence ID" value="ODQ64833.1"/>
    <property type="molecule type" value="Genomic_DNA"/>
</dbReference>